<dbReference type="Gene3D" id="1.10.260.40">
    <property type="entry name" value="lambda repressor-like DNA-binding domains"/>
    <property type="match status" value="1"/>
</dbReference>
<dbReference type="AlphaFoldDB" id="A0A261G767"/>
<dbReference type="CDD" id="cd00093">
    <property type="entry name" value="HTH_XRE"/>
    <property type="match status" value="1"/>
</dbReference>
<accession>A0A261G767</accession>
<comment type="caution">
    <text evidence="2">The sequence shown here is derived from an EMBL/GenBank/DDBJ whole genome shotgun (WGS) entry which is preliminary data.</text>
</comment>
<organism evidence="2 3">
    <name type="scientific">Bifidobacterium aquikefiri</name>
    <dbReference type="NCBI Taxonomy" id="1653207"/>
    <lineage>
        <taxon>Bacteria</taxon>
        <taxon>Bacillati</taxon>
        <taxon>Actinomycetota</taxon>
        <taxon>Actinomycetes</taxon>
        <taxon>Bifidobacteriales</taxon>
        <taxon>Bifidobacteriaceae</taxon>
        <taxon>Bifidobacterium</taxon>
    </lineage>
</organism>
<sequence length="256" mass="29772">MTENQEEIGVSSFGTRLQRYRKALNLSGEELADKIQTNFKSSTLSRSIIANIENGRRKVTKLDEIVQLAKGLSISPLALICDLEQPLLPSDNPVFRGMTNYSVSRLFLVKDLEFPTAKPLDNLIGIYSVFNRYLTYRLSLLRAMREFDDFVSGKIEEESYSHDEERSLFGALAYNNTCETYLAEVKDLYDQLEKVNVIIPGEERERFHRVELRIKNIRKTAKDKKLITPELQEQYNQWERDFGSRYEESLDDEDTF</sequence>
<feature type="domain" description="HTH cro/C1-type" evidence="1">
    <location>
        <begin position="17"/>
        <end position="79"/>
    </location>
</feature>
<dbReference type="GO" id="GO:0003677">
    <property type="term" value="F:DNA binding"/>
    <property type="evidence" value="ECO:0007669"/>
    <property type="project" value="InterPro"/>
</dbReference>
<proteinExistence type="predicted"/>
<protein>
    <submittedName>
        <fullName evidence="2">Helix-turn-helix domain-containing protein</fullName>
    </submittedName>
</protein>
<gene>
    <name evidence="2" type="ORF">BAQU_1332</name>
</gene>
<dbReference type="InterPro" id="IPR001387">
    <property type="entry name" value="Cro/C1-type_HTH"/>
</dbReference>
<evidence type="ECO:0000313" key="3">
    <source>
        <dbReference type="Proteomes" id="UP000216451"/>
    </source>
</evidence>
<dbReference type="EMBL" id="MWXA01000005">
    <property type="protein sequence ID" value="OZG67259.1"/>
    <property type="molecule type" value="Genomic_DNA"/>
</dbReference>
<dbReference type="Proteomes" id="UP000216451">
    <property type="component" value="Unassembled WGS sequence"/>
</dbReference>
<dbReference type="PROSITE" id="PS50943">
    <property type="entry name" value="HTH_CROC1"/>
    <property type="match status" value="1"/>
</dbReference>
<dbReference type="Pfam" id="PF12844">
    <property type="entry name" value="HTH_19"/>
    <property type="match status" value="1"/>
</dbReference>
<reference evidence="2 3" key="1">
    <citation type="journal article" date="2017" name="BMC Genomics">
        <title>Comparative genomic and phylogenomic analyses of the Bifidobacteriaceae family.</title>
        <authorList>
            <person name="Lugli G.A."/>
            <person name="Milani C."/>
            <person name="Turroni F."/>
            <person name="Duranti S."/>
            <person name="Mancabelli L."/>
            <person name="Mangifesta M."/>
            <person name="Ferrario C."/>
            <person name="Modesto M."/>
            <person name="Mattarelli P."/>
            <person name="Jiri K."/>
            <person name="van Sinderen D."/>
            <person name="Ventura M."/>
        </authorList>
    </citation>
    <scope>NUCLEOTIDE SEQUENCE [LARGE SCALE GENOMIC DNA]</scope>
    <source>
        <strain evidence="2 3">LMG 28769</strain>
    </source>
</reference>
<dbReference type="SUPFAM" id="SSF47413">
    <property type="entry name" value="lambda repressor-like DNA-binding domains"/>
    <property type="match status" value="1"/>
</dbReference>
<name>A0A261G767_9BIFI</name>
<dbReference type="SMART" id="SM00530">
    <property type="entry name" value="HTH_XRE"/>
    <property type="match status" value="1"/>
</dbReference>
<keyword evidence="3" id="KW-1185">Reference proteome</keyword>
<evidence type="ECO:0000259" key="1">
    <source>
        <dbReference type="PROSITE" id="PS50943"/>
    </source>
</evidence>
<dbReference type="InterPro" id="IPR010982">
    <property type="entry name" value="Lambda_DNA-bd_dom_sf"/>
</dbReference>
<evidence type="ECO:0000313" key="2">
    <source>
        <dbReference type="EMBL" id="OZG67259.1"/>
    </source>
</evidence>